<dbReference type="PANTHER" id="PTHR43612">
    <property type="entry name" value="TRIFUNCTIONAL ENZYME SUBUNIT ALPHA"/>
    <property type="match status" value="1"/>
</dbReference>
<name>A0A0B8PAB4_9VIBR</name>
<sequence length="182" mass="19357">MSDVKTFDLTIDSEGLAWLSIDVQGEKMNTLQAAFADEMKSILEELKGSDAKGLIIHSLKPDNFVAGADVRMLDACTSAEEATKLATTGQEMFNELSKLPFSVVAAIHGPALGGGLELALACDYRVCSDDDITRLGLPEVQLGLLPGSGGTQRLPRLIGLMASLDLILTGKQVRAKKAKKLV</sequence>
<dbReference type="GO" id="GO:0006635">
    <property type="term" value="P:fatty acid beta-oxidation"/>
    <property type="evidence" value="ECO:0007669"/>
    <property type="project" value="TreeGrafter"/>
</dbReference>
<evidence type="ECO:0000256" key="10">
    <source>
        <dbReference type="ARBA" id="ARBA00023239"/>
    </source>
</evidence>
<evidence type="ECO:0000256" key="9">
    <source>
        <dbReference type="ARBA" id="ARBA00023235"/>
    </source>
</evidence>
<keyword evidence="5" id="KW-0276">Fatty acid metabolism</keyword>
<dbReference type="PANTHER" id="PTHR43612:SF3">
    <property type="entry name" value="TRIFUNCTIONAL ENZYME SUBUNIT ALPHA, MITOCHONDRIAL"/>
    <property type="match status" value="1"/>
</dbReference>
<dbReference type="EC" id="4.2.1.17" evidence="4"/>
<evidence type="ECO:0000256" key="1">
    <source>
        <dbReference type="ARBA" id="ARBA00005005"/>
    </source>
</evidence>
<dbReference type="SUPFAM" id="SSF52096">
    <property type="entry name" value="ClpP/crotonase"/>
    <property type="match status" value="1"/>
</dbReference>
<keyword evidence="7" id="KW-0520">NAD</keyword>
<evidence type="ECO:0000256" key="4">
    <source>
        <dbReference type="ARBA" id="ARBA00012076"/>
    </source>
</evidence>
<evidence type="ECO:0000256" key="5">
    <source>
        <dbReference type="ARBA" id="ARBA00022832"/>
    </source>
</evidence>
<comment type="similarity">
    <text evidence="2">In the central section; belongs to the 3-hydroxyacyl-CoA dehydrogenase family.</text>
</comment>
<proteinExistence type="inferred from homology"/>
<keyword evidence="8" id="KW-0443">Lipid metabolism</keyword>
<dbReference type="InterPro" id="IPR050136">
    <property type="entry name" value="FA_oxidation_alpha_subunit"/>
</dbReference>
<dbReference type="InterPro" id="IPR001753">
    <property type="entry name" value="Enoyl-CoA_hydra/iso"/>
</dbReference>
<comment type="pathway">
    <text evidence="1">Lipid metabolism; fatty acid beta-oxidation.</text>
</comment>
<comment type="caution">
    <text evidence="13">The sequence shown here is derived from an EMBL/GenBank/DDBJ whole genome shotgun (WGS) entry which is preliminary data.</text>
</comment>
<evidence type="ECO:0000256" key="7">
    <source>
        <dbReference type="ARBA" id="ARBA00023027"/>
    </source>
</evidence>
<dbReference type="CDD" id="cd06558">
    <property type="entry name" value="crotonase-like"/>
    <property type="match status" value="1"/>
</dbReference>
<evidence type="ECO:0000256" key="11">
    <source>
        <dbReference type="ARBA" id="ARBA00023268"/>
    </source>
</evidence>
<dbReference type="GO" id="GO:0004300">
    <property type="term" value="F:enoyl-CoA hydratase activity"/>
    <property type="evidence" value="ECO:0007669"/>
    <property type="project" value="UniProtKB-EC"/>
</dbReference>
<dbReference type="PROSITE" id="PS00166">
    <property type="entry name" value="ENOYL_COA_HYDRATASE"/>
    <property type="match status" value="1"/>
</dbReference>
<dbReference type="FunFam" id="3.90.226.10:FF:000011">
    <property type="entry name" value="Fatty acid oxidation complex subunit alpha"/>
    <property type="match status" value="1"/>
</dbReference>
<comment type="similarity">
    <text evidence="3">In the N-terminal section; belongs to the enoyl-CoA hydratase/isomerase family.</text>
</comment>
<keyword evidence="10 13" id="KW-0456">Lyase</keyword>
<keyword evidence="6" id="KW-0442">Lipid degradation</keyword>
<protein>
    <recommendedName>
        <fullName evidence="4">enoyl-CoA hydratase</fullName>
        <ecNumber evidence="4">4.2.1.17</ecNumber>
    </recommendedName>
</protein>
<dbReference type="Pfam" id="PF00378">
    <property type="entry name" value="ECH_1"/>
    <property type="match status" value="1"/>
</dbReference>
<keyword evidence="13" id="KW-0560">Oxidoreductase</keyword>
<gene>
    <name evidence="13" type="ORF">JCM19232_5823</name>
</gene>
<organism evidence="13 14">
    <name type="scientific">Vibrio ishigakensis</name>
    <dbReference type="NCBI Taxonomy" id="1481914"/>
    <lineage>
        <taxon>Bacteria</taxon>
        <taxon>Pseudomonadati</taxon>
        <taxon>Pseudomonadota</taxon>
        <taxon>Gammaproteobacteria</taxon>
        <taxon>Vibrionales</taxon>
        <taxon>Vibrionaceae</taxon>
        <taxon>Vibrio</taxon>
    </lineage>
</organism>
<evidence type="ECO:0000313" key="14">
    <source>
        <dbReference type="Proteomes" id="UP000031670"/>
    </source>
</evidence>
<dbReference type="InterPro" id="IPR029045">
    <property type="entry name" value="ClpP/crotonase-like_dom_sf"/>
</dbReference>
<comment type="similarity">
    <text evidence="12">Belongs to the enoyl-CoA hydratase/isomerase family.</text>
</comment>
<dbReference type="GO" id="GO:0016853">
    <property type="term" value="F:isomerase activity"/>
    <property type="evidence" value="ECO:0007669"/>
    <property type="project" value="UniProtKB-KW"/>
</dbReference>
<dbReference type="EMBL" id="BBSA01000003">
    <property type="protein sequence ID" value="GAM61522.1"/>
    <property type="molecule type" value="Genomic_DNA"/>
</dbReference>
<dbReference type="GO" id="GO:0016509">
    <property type="term" value="F:long-chain (3S)-3-hydroxyacyl-CoA dehydrogenase (NAD+) activity"/>
    <property type="evidence" value="ECO:0007669"/>
    <property type="project" value="TreeGrafter"/>
</dbReference>
<accession>A0A0B8PAB4</accession>
<dbReference type="AlphaFoldDB" id="A0A0B8PAB4"/>
<evidence type="ECO:0000256" key="8">
    <source>
        <dbReference type="ARBA" id="ARBA00023098"/>
    </source>
</evidence>
<dbReference type="Proteomes" id="UP000031670">
    <property type="component" value="Unassembled WGS sequence"/>
</dbReference>
<evidence type="ECO:0000256" key="12">
    <source>
        <dbReference type="RuleBase" id="RU003707"/>
    </source>
</evidence>
<reference evidence="13 14" key="2">
    <citation type="submission" date="2015-01" db="EMBL/GenBank/DDBJ databases">
        <authorList>
            <consortium name="NBRP consortium"/>
            <person name="Sawabe T."/>
            <person name="Meirelles P."/>
            <person name="Feng G."/>
            <person name="Sayaka M."/>
            <person name="Hattori M."/>
            <person name="Ohkuma M."/>
        </authorList>
    </citation>
    <scope>NUCLEOTIDE SEQUENCE [LARGE SCALE GENOMIC DNA]</scope>
    <source>
        <strain evidence="13 14">JCM19232</strain>
    </source>
</reference>
<reference evidence="13 14" key="1">
    <citation type="submission" date="2015-01" db="EMBL/GenBank/DDBJ databases">
        <title>Vibrio sp. C5 JCM 19232 whole genome shotgun sequence.</title>
        <authorList>
            <person name="Sawabe T."/>
            <person name="Meirelles P."/>
            <person name="Feng G."/>
            <person name="Sayaka M."/>
            <person name="Hattori M."/>
            <person name="Ohkuma M."/>
        </authorList>
    </citation>
    <scope>NUCLEOTIDE SEQUENCE [LARGE SCALE GENOMIC DNA]</scope>
    <source>
        <strain evidence="13 14">JCM19232</strain>
    </source>
</reference>
<evidence type="ECO:0000256" key="6">
    <source>
        <dbReference type="ARBA" id="ARBA00022963"/>
    </source>
</evidence>
<keyword evidence="9 13" id="KW-0413">Isomerase</keyword>
<dbReference type="Gene3D" id="3.90.226.10">
    <property type="entry name" value="2-enoyl-CoA Hydratase, Chain A, domain 1"/>
    <property type="match status" value="1"/>
</dbReference>
<evidence type="ECO:0000256" key="2">
    <source>
        <dbReference type="ARBA" id="ARBA00007005"/>
    </source>
</evidence>
<evidence type="ECO:0000256" key="3">
    <source>
        <dbReference type="ARBA" id="ARBA00008750"/>
    </source>
</evidence>
<evidence type="ECO:0000313" key="13">
    <source>
        <dbReference type="EMBL" id="GAM61522.1"/>
    </source>
</evidence>
<keyword evidence="11" id="KW-0511">Multifunctional enzyme</keyword>
<dbReference type="InterPro" id="IPR018376">
    <property type="entry name" value="Enoyl-CoA_hyd/isom_CS"/>
</dbReference>